<dbReference type="EMBL" id="BAUT01000042">
    <property type="protein sequence ID" value="GAE27201.1"/>
    <property type="molecule type" value="Genomic_DNA"/>
</dbReference>
<accession>W4Q530</accession>
<keyword evidence="1" id="KW-0812">Transmembrane</keyword>
<proteinExistence type="predicted"/>
<keyword evidence="1" id="KW-1133">Transmembrane helix</keyword>
<dbReference type="OrthoDB" id="2439445at2"/>
<dbReference type="Proteomes" id="UP000018890">
    <property type="component" value="Unassembled WGS sequence"/>
</dbReference>
<comment type="caution">
    <text evidence="2">The sequence shown here is derived from an EMBL/GenBank/DDBJ whole genome shotgun (WGS) entry which is preliminary data.</text>
</comment>
<dbReference type="AlphaFoldDB" id="W4Q530"/>
<gene>
    <name evidence="2" type="ORF">JCM9140_3328</name>
</gene>
<evidence type="ECO:0000313" key="3">
    <source>
        <dbReference type="Proteomes" id="UP000018890"/>
    </source>
</evidence>
<feature type="transmembrane region" description="Helical" evidence="1">
    <location>
        <begin position="34"/>
        <end position="59"/>
    </location>
</feature>
<sequence>MSNSILLLLACIVAGFALLRVPLAGTFLASAEPIFSFIGLLAIVVFSLCLILKGLMYLLRI</sequence>
<organism evidence="2 3">
    <name type="scientific">Halalkalibacter wakoensis JCM 9140</name>
    <dbReference type="NCBI Taxonomy" id="1236970"/>
    <lineage>
        <taxon>Bacteria</taxon>
        <taxon>Bacillati</taxon>
        <taxon>Bacillota</taxon>
        <taxon>Bacilli</taxon>
        <taxon>Bacillales</taxon>
        <taxon>Bacillaceae</taxon>
        <taxon>Halalkalibacter</taxon>
    </lineage>
</organism>
<name>W4Q530_9BACI</name>
<keyword evidence="3" id="KW-1185">Reference proteome</keyword>
<evidence type="ECO:0000256" key="1">
    <source>
        <dbReference type="SAM" id="Phobius"/>
    </source>
</evidence>
<reference evidence="2" key="1">
    <citation type="journal article" date="2014" name="Genome Announc.">
        <title>Draft Genome Sequences of Three Alkaliphilic Bacillus Strains, Bacillus wakoensis JCM 9140T, Bacillus akibai JCM 9157T, and Bacillus hemicellulosilyticus JCM 9152T.</title>
        <authorList>
            <person name="Yuki M."/>
            <person name="Oshima K."/>
            <person name="Suda W."/>
            <person name="Oshida Y."/>
            <person name="Kitamura K."/>
            <person name="Iida T."/>
            <person name="Hattori M."/>
            <person name="Ohkuma M."/>
        </authorList>
    </citation>
    <scope>NUCLEOTIDE SEQUENCE [LARGE SCALE GENOMIC DNA]</scope>
    <source>
        <strain evidence="2">JCM 9140</strain>
    </source>
</reference>
<evidence type="ECO:0000313" key="2">
    <source>
        <dbReference type="EMBL" id="GAE27201.1"/>
    </source>
</evidence>
<keyword evidence="1" id="KW-0472">Membrane</keyword>
<dbReference type="RefSeq" id="WP_034748039.1">
    <property type="nucleotide sequence ID" value="NZ_BAUT01000042.1"/>
</dbReference>
<protein>
    <submittedName>
        <fullName evidence="2">Uncharacterized protein</fullName>
    </submittedName>
</protein>